<gene>
    <name evidence="2" type="ORF">AB0763_16850</name>
</gene>
<organism evidence="2">
    <name type="scientific">Vibrio sp. HB236076</name>
    <dbReference type="NCBI Taxonomy" id="3232307"/>
    <lineage>
        <taxon>Bacteria</taxon>
        <taxon>Pseudomonadati</taxon>
        <taxon>Pseudomonadota</taxon>
        <taxon>Gammaproteobacteria</taxon>
        <taxon>Vibrionales</taxon>
        <taxon>Vibrionaceae</taxon>
        <taxon>Vibrio</taxon>
    </lineage>
</organism>
<dbReference type="SUPFAM" id="SSF52540">
    <property type="entry name" value="P-loop containing nucleoside triphosphate hydrolases"/>
    <property type="match status" value="2"/>
</dbReference>
<dbReference type="InterPro" id="IPR027417">
    <property type="entry name" value="P-loop_NTPase"/>
</dbReference>
<evidence type="ECO:0000313" key="2">
    <source>
        <dbReference type="EMBL" id="XDK26697.1"/>
    </source>
</evidence>
<sequence length="265" mass="30205">MAKVHFIGGEKGGVGKSMTARLLAQFHIDQQRPFLGFDCDASHGTFSRFYRDFAAPIIVGDEESLDGLLTVIEENPDKDLIIDLAAQTANPIGRWIEETQVFDLLDELGHQVYWWHVMDDGFDSVSLLAGILEKYQAEPVSFVVVKNYGRGQNFTKFEQSPAFERALAQQAIIIDLPKLQTKLTQKIDFNNTSFWAVANDRSLMNIAERQRMKVWLKNAYQSLAFLQQPTLAQSNQQDEQPEPQPEEHVQWQTQEVPLSHSTEQH</sequence>
<evidence type="ECO:0000256" key="1">
    <source>
        <dbReference type="SAM" id="MobiDB-lite"/>
    </source>
</evidence>
<protein>
    <recommendedName>
        <fullName evidence="3">Mobilization protein</fullName>
    </recommendedName>
</protein>
<dbReference type="AlphaFoldDB" id="A0AB39HFK6"/>
<dbReference type="EMBL" id="CP162602">
    <property type="protein sequence ID" value="XDK26697.1"/>
    <property type="molecule type" value="Genomic_DNA"/>
</dbReference>
<feature type="compositionally biased region" description="Polar residues" evidence="1">
    <location>
        <begin position="250"/>
        <end position="265"/>
    </location>
</feature>
<reference evidence="2" key="1">
    <citation type="submission" date="2024-07" db="EMBL/GenBank/DDBJ databases">
        <title>Genome Analysis of a Potential Novel Vibrio Species Secreting pH- and Thermo-stable Alginate Lyase and its Application in Producing Alginate Oligosaccharides.</title>
        <authorList>
            <person name="Huang H."/>
            <person name="Bao K."/>
        </authorList>
    </citation>
    <scope>NUCLEOTIDE SEQUENCE</scope>
    <source>
        <strain evidence="2">HB236076</strain>
        <plasmid evidence="2">p-HB236076</plasmid>
    </source>
</reference>
<accession>A0AB39HFK6</accession>
<keyword evidence="2" id="KW-0614">Plasmid</keyword>
<proteinExistence type="predicted"/>
<dbReference type="RefSeq" id="WP_306099610.1">
    <property type="nucleotide sequence ID" value="NZ_CP162602.1"/>
</dbReference>
<evidence type="ECO:0008006" key="3">
    <source>
        <dbReference type="Google" id="ProtNLM"/>
    </source>
</evidence>
<dbReference type="Gene3D" id="3.40.50.300">
    <property type="entry name" value="P-loop containing nucleotide triphosphate hydrolases"/>
    <property type="match status" value="1"/>
</dbReference>
<feature type="region of interest" description="Disordered" evidence="1">
    <location>
        <begin position="231"/>
        <end position="265"/>
    </location>
</feature>
<geneLocation type="plasmid" evidence="2">
    <name>p-HB236076</name>
</geneLocation>
<dbReference type="KEGG" id="vih:AB0763_16850"/>
<name>A0AB39HFK6_9VIBR</name>